<protein>
    <recommendedName>
        <fullName evidence="3">Arc-like DNA binding domain-containing protein</fullName>
    </recommendedName>
</protein>
<gene>
    <name evidence="1" type="ORF">AcdelDRAFT_0897</name>
</gene>
<accession>C5T1W7</accession>
<dbReference type="GO" id="GO:0006355">
    <property type="term" value="P:regulation of DNA-templated transcription"/>
    <property type="evidence" value="ECO:0007669"/>
    <property type="project" value="InterPro"/>
</dbReference>
<dbReference type="EMBL" id="ACQT01000014">
    <property type="protein sequence ID" value="EER61562.1"/>
    <property type="molecule type" value="Genomic_DNA"/>
</dbReference>
<evidence type="ECO:0000313" key="2">
    <source>
        <dbReference type="Proteomes" id="UP000003856"/>
    </source>
</evidence>
<dbReference type="OrthoDB" id="8913072at2"/>
<evidence type="ECO:0008006" key="3">
    <source>
        <dbReference type="Google" id="ProtNLM"/>
    </source>
</evidence>
<comment type="caution">
    <text evidence="1">The sequence shown here is derived from an EMBL/GenBank/DDBJ whole genome shotgun (WGS) entry which is preliminary data.</text>
</comment>
<organism evidence="1 2">
    <name type="scientific">Acidovorax delafieldii 2AN</name>
    <dbReference type="NCBI Taxonomy" id="573060"/>
    <lineage>
        <taxon>Bacteria</taxon>
        <taxon>Pseudomonadati</taxon>
        <taxon>Pseudomonadota</taxon>
        <taxon>Betaproteobacteria</taxon>
        <taxon>Burkholderiales</taxon>
        <taxon>Comamonadaceae</taxon>
        <taxon>Acidovorax</taxon>
    </lineage>
</organism>
<evidence type="ECO:0000313" key="1">
    <source>
        <dbReference type="EMBL" id="EER61562.1"/>
    </source>
</evidence>
<name>C5T1W7_ACIDE</name>
<keyword evidence="2" id="KW-1185">Reference proteome</keyword>
<dbReference type="InterPro" id="IPR013321">
    <property type="entry name" value="Arc_rbn_hlx_hlx"/>
</dbReference>
<proteinExistence type="predicted"/>
<reference evidence="1 2" key="1">
    <citation type="submission" date="2009-05" db="EMBL/GenBank/DDBJ databases">
        <title>The draft genome of Acidovorax delafieldii 2AN.</title>
        <authorList>
            <consortium name="US DOE Joint Genome Institute (JGI-PGF)"/>
            <person name="Lucas S."/>
            <person name="Copeland A."/>
            <person name="Lapidus A."/>
            <person name="Glavina del Rio T."/>
            <person name="Tice H."/>
            <person name="Bruce D."/>
            <person name="Goodwin L."/>
            <person name="Pitluck S."/>
            <person name="Larimer F."/>
            <person name="Land M.L."/>
            <person name="Hauser L."/>
            <person name="Shelobolina E.S."/>
            <person name="Picardal F."/>
            <person name="Roden E."/>
            <person name="Emerson D."/>
        </authorList>
    </citation>
    <scope>NUCLEOTIDE SEQUENCE [LARGE SCALE GENOMIC DNA]</scope>
    <source>
        <strain evidence="1 2">2AN</strain>
    </source>
</reference>
<dbReference type="Proteomes" id="UP000003856">
    <property type="component" value="Unassembled WGS sequence"/>
</dbReference>
<sequence>MQTQTQMGSLKPFGLRIPDEMKAWAIGQAKKERMSLNSWLLRLLDEKREAQHDDAAH</sequence>
<dbReference type="InterPro" id="IPR010985">
    <property type="entry name" value="Ribbon_hlx_hlx"/>
</dbReference>
<dbReference type="PATRIC" id="fig|573060.9.peg.4324"/>
<dbReference type="AlphaFoldDB" id="C5T1W7"/>
<dbReference type="RefSeq" id="WP_005793816.1">
    <property type="nucleotide sequence ID" value="NZ_ACQT01000014.1"/>
</dbReference>
<dbReference type="Gene3D" id="1.10.1220.10">
    <property type="entry name" value="Met repressor-like"/>
    <property type="match status" value="1"/>
</dbReference>
<dbReference type="SUPFAM" id="SSF47598">
    <property type="entry name" value="Ribbon-helix-helix"/>
    <property type="match status" value="1"/>
</dbReference>